<proteinExistence type="predicted"/>
<reference evidence="2" key="1">
    <citation type="submission" date="2019-11" db="EMBL/GenBank/DDBJ databases">
        <title>Characterization of Clostridium perfringens isolates from swine manure treated agricultural soils.</title>
        <authorList>
            <person name="Wushke S.T."/>
        </authorList>
    </citation>
    <scope>NUCLEOTIDE SEQUENCE</scope>
    <source>
        <strain evidence="2">V2</strain>
    </source>
</reference>
<protein>
    <submittedName>
        <fullName evidence="2">Sensor histidine kinase</fullName>
    </submittedName>
</protein>
<keyword evidence="2" id="KW-0418">Kinase</keyword>
<evidence type="ECO:0000313" key="2">
    <source>
        <dbReference type="EMBL" id="MDZ5010521.1"/>
    </source>
</evidence>
<organism evidence="2 3">
    <name type="scientific">Clostridium perfringens</name>
    <dbReference type="NCBI Taxonomy" id="1502"/>
    <lineage>
        <taxon>Bacteria</taxon>
        <taxon>Bacillati</taxon>
        <taxon>Bacillota</taxon>
        <taxon>Clostridia</taxon>
        <taxon>Eubacteriales</taxon>
        <taxon>Clostridiaceae</taxon>
        <taxon>Clostridium</taxon>
    </lineage>
</organism>
<dbReference type="Proteomes" id="UP001292368">
    <property type="component" value="Unassembled WGS sequence"/>
</dbReference>
<keyword evidence="2" id="KW-0808">Transferase</keyword>
<accession>A0AAW9IS90</accession>
<keyword evidence="1" id="KW-0812">Transmembrane</keyword>
<keyword evidence="1" id="KW-0472">Membrane</keyword>
<feature type="non-terminal residue" evidence="2">
    <location>
        <position position="124"/>
    </location>
</feature>
<keyword evidence="1" id="KW-1133">Transmembrane helix</keyword>
<feature type="transmembrane region" description="Helical" evidence="1">
    <location>
        <begin position="37"/>
        <end position="55"/>
    </location>
</feature>
<gene>
    <name evidence="2" type="ORF">GNF77_16795</name>
</gene>
<name>A0AAW9IS90_CLOPF</name>
<sequence length="124" mass="14838">MNFKDYLKSKTGTIFLNIIGVIALSIFLLSIGNEFKAVMIIVLSWITVLFMYCIISYRKRKDYFELIEKSVSKIDKKYLISEELEVPPFFEAEPYYYLLKKSSKSMREEINKEKLRLKDYKEYI</sequence>
<evidence type="ECO:0000256" key="1">
    <source>
        <dbReference type="SAM" id="Phobius"/>
    </source>
</evidence>
<dbReference type="GO" id="GO:0016301">
    <property type="term" value="F:kinase activity"/>
    <property type="evidence" value="ECO:0007669"/>
    <property type="project" value="UniProtKB-KW"/>
</dbReference>
<dbReference type="EMBL" id="WNVM01000480">
    <property type="protein sequence ID" value="MDZ5010521.1"/>
    <property type="molecule type" value="Genomic_DNA"/>
</dbReference>
<evidence type="ECO:0000313" key="3">
    <source>
        <dbReference type="Proteomes" id="UP001292368"/>
    </source>
</evidence>
<feature type="transmembrane region" description="Helical" evidence="1">
    <location>
        <begin position="12"/>
        <end position="31"/>
    </location>
</feature>
<dbReference type="AlphaFoldDB" id="A0AAW9IS90"/>
<comment type="caution">
    <text evidence="2">The sequence shown here is derived from an EMBL/GenBank/DDBJ whole genome shotgun (WGS) entry which is preliminary data.</text>
</comment>